<evidence type="ECO:0000313" key="10">
    <source>
        <dbReference type="EMBL" id="CAF1577556.1"/>
    </source>
</evidence>
<evidence type="ECO:0000256" key="7">
    <source>
        <dbReference type="SAM" id="SignalP"/>
    </source>
</evidence>
<evidence type="ECO:0000256" key="6">
    <source>
        <dbReference type="ARBA" id="ARBA00023180"/>
    </source>
</evidence>
<dbReference type="Proteomes" id="UP000663870">
    <property type="component" value="Unassembled WGS sequence"/>
</dbReference>
<dbReference type="Pfam" id="PF03227">
    <property type="entry name" value="GILT"/>
    <property type="match status" value="1"/>
</dbReference>
<dbReference type="AlphaFoldDB" id="A0A815E763"/>
<dbReference type="InterPro" id="IPR036249">
    <property type="entry name" value="Thioredoxin-like_sf"/>
</dbReference>
<feature type="chain" id="PRO_5035605214" description="Saposin A-type domain-containing protein" evidence="7">
    <location>
        <begin position="22"/>
        <end position="248"/>
    </location>
</feature>
<dbReference type="GO" id="GO:0016671">
    <property type="term" value="F:oxidoreductase activity, acting on a sulfur group of donors, disulfide as acceptor"/>
    <property type="evidence" value="ECO:0007669"/>
    <property type="project" value="InterPro"/>
</dbReference>
<reference evidence="9" key="1">
    <citation type="submission" date="2021-02" db="EMBL/GenBank/DDBJ databases">
        <authorList>
            <person name="Nowell W R."/>
        </authorList>
    </citation>
    <scope>NUCLEOTIDE SEQUENCE</scope>
</reference>
<keyword evidence="3" id="KW-0964">Secreted</keyword>
<sequence>MYTSIIFSTIFIFFCINNVLTIHCPKSSAKWCQNKEIAQICGVTEQCKKFVWKIHDGNDKVNFTLYYETLCPDCRYFMTTQFSKTYQTIPNIINITIVPYGNAHETYDPTTKLYQFVCQHGADECLGNLIHTCVLNFYPTIEQYMPFVNCTESTSGDVKTVATQCAEKTKIDFNKIDACTKSTLGNQLQHMYAVQTESLQPPHKYVPWITVNGKHTEEMQQEAERNLIKLICKFYKGPNPPAECKKYL</sequence>
<dbReference type="Proteomes" id="UP000663854">
    <property type="component" value="Unassembled WGS sequence"/>
</dbReference>
<accession>A0A815E763</accession>
<evidence type="ECO:0000256" key="5">
    <source>
        <dbReference type="ARBA" id="ARBA00023157"/>
    </source>
</evidence>
<comment type="subcellular location">
    <subcellularLocation>
        <location evidence="1">Secreted</location>
    </subcellularLocation>
</comment>
<gene>
    <name evidence="10" type="ORF">JXQ802_LOCUS45859</name>
    <name evidence="9" type="ORF">PYM288_LOCUS30173</name>
</gene>
<keyword evidence="5" id="KW-1015">Disulfide bond</keyword>
<dbReference type="GO" id="GO:0005576">
    <property type="term" value="C:extracellular region"/>
    <property type="evidence" value="ECO:0007669"/>
    <property type="project" value="UniProtKB-SubCell"/>
</dbReference>
<keyword evidence="6" id="KW-0325">Glycoprotein</keyword>
<dbReference type="EMBL" id="CAJNOH010002690">
    <property type="protein sequence ID" value="CAF1306159.1"/>
    <property type="molecule type" value="Genomic_DNA"/>
</dbReference>
<dbReference type="InterPro" id="IPR003119">
    <property type="entry name" value="SAP_A"/>
</dbReference>
<evidence type="ECO:0000256" key="2">
    <source>
        <dbReference type="ARBA" id="ARBA00005679"/>
    </source>
</evidence>
<evidence type="ECO:0000313" key="12">
    <source>
        <dbReference type="Proteomes" id="UP000663870"/>
    </source>
</evidence>
<dbReference type="SUPFAM" id="SSF52833">
    <property type="entry name" value="Thioredoxin-like"/>
    <property type="match status" value="1"/>
</dbReference>
<dbReference type="Pfam" id="PF02199">
    <property type="entry name" value="SapA"/>
    <property type="match status" value="1"/>
</dbReference>
<keyword evidence="12" id="KW-1185">Reference proteome</keyword>
<name>A0A815E763_9BILA</name>
<organism evidence="9 11">
    <name type="scientific">Rotaria sordida</name>
    <dbReference type="NCBI Taxonomy" id="392033"/>
    <lineage>
        <taxon>Eukaryota</taxon>
        <taxon>Metazoa</taxon>
        <taxon>Spiralia</taxon>
        <taxon>Gnathifera</taxon>
        <taxon>Rotifera</taxon>
        <taxon>Eurotatoria</taxon>
        <taxon>Bdelloidea</taxon>
        <taxon>Philodinida</taxon>
        <taxon>Philodinidae</taxon>
        <taxon>Rotaria</taxon>
    </lineage>
</organism>
<evidence type="ECO:0000256" key="4">
    <source>
        <dbReference type="ARBA" id="ARBA00022729"/>
    </source>
</evidence>
<comment type="caution">
    <text evidence="9">The sequence shown here is derived from an EMBL/GenBank/DDBJ whole genome shotgun (WGS) entry which is preliminary data.</text>
</comment>
<keyword evidence="4 7" id="KW-0732">Signal</keyword>
<feature type="domain" description="Saposin A-type" evidence="8">
    <location>
        <begin position="17"/>
        <end position="57"/>
    </location>
</feature>
<protein>
    <recommendedName>
        <fullName evidence="8">Saposin A-type domain-containing protein</fullName>
    </recommendedName>
</protein>
<dbReference type="InterPro" id="IPR004911">
    <property type="entry name" value="Interferon-induced_GILT"/>
</dbReference>
<comment type="similarity">
    <text evidence="2">Belongs to the GILT family.</text>
</comment>
<dbReference type="PANTHER" id="PTHR13234">
    <property type="entry name" value="GAMMA-INTERFERON INDUCIBLE LYSOSOMAL THIOL REDUCTASE GILT"/>
    <property type="match status" value="1"/>
</dbReference>
<evidence type="ECO:0000256" key="3">
    <source>
        <dbReference type="ARBA" id="ARBA00022525"/>
    </source>
</evidence>
<evidence type="ECO:0000313" key="11">
    <source>
        <dbReference type="Proteomes" id="UP000663854"/>
    </source>
</evidence>
<evidence type="ECO:0000256" key="1">
    <source>
        <dbReference type="ARBA" id="ARBA00004613"/>
    </source>
</evidence>
<feature type="signal peptide" evidence="7">
    <location>
        <begin position="1"/>
        <end position="21"/>
    </location>
</feature>
<dbReference type="PROSITE" id="PS51110">
    <property type="entry name" value="SAP_A"/>
    <property type="match status" value="1"/>
</dbReference>
<dbReference type="Gene3D" id="3.40.30.10">
    <property type="entry name" value="Glutaredoxin"/>
    <property type="match status" value="1"/>
</dbReference>
<proteinExistence type="inferred from homology"/>
<evidence type="ECO:0000313" key="9">
    <source>
        <dbReference type="EMBL" id="CAF1306159.1"/>
    </source>
</evidence>
<dbReference type="EMBL" id="CAJNOL010003939">
    <property type="protein sequence ID" value="CAF1577556.1"/>
    <property type="molecule type" value="Genomic_DNA"/>
</dbReference>
<dbReference type="PANTHER" id="PTHR13234:SF8">
    <property type="entry name" value="GAMMA-INTERFERON-INDUCIBLE LYSOSOMAL THIOL REDUCTASE"/>
    <property type="match status" value="1"/>
</dbReference>
<evidence type="ECO:0000259" key="8">
    <source>
        <dbReference type="PROSITE" id="PS51110"/>
    </source>
</evidence>